<dbReference type="GO" id="GO:0006869">
    <property type="term" value="P:lipid transport"/>
    <property type="evidence" value="ECO:0007669"/>
    <property type="project" value="InterPro"/>
</dbReference>
<evidence type="ECO:0000259" key="3">
    <source>
        <dbReference type="SMART" id="SM00499"/>
    </source>
</evidence>
<accession>A0A843XNE8</accession>
<organism evidence="4 5">
    <name type="scientific">Colocasia esculenta</name>
    <name type="common">Wild taro</name>
    <name type="synonym">Arum esculentum</name>
    <dbReference type="NCBI Taxonomy" id="4460"/>
    <lineage>
        <taxon>Eukaryota</taxon>
        <taxon>Viridiplantae</taxon>
        <taxon>Streptophyta</taxon>
        <taxon>Embryophyta</taxon>
        <taxon>Tracheophyta</taxon>
        <taxon>Spermatophyta</taxon>
        <taxon>Magnoliopsida</taxon>
        <taxon>Liliopsida</taxon>
        <taxon>Araceae</taxon>
        <taxon>Aroideae</taxon>
        <taxon>Colocasieae</taxon>
        <taxon>Colocasia</taxon>
    </lineage>
</organism>
<dbReference type="Pfam" id="PF00234">
    <property type="entry name" value="Tryp_alpha_amyl"/>
    <property type="match status" value="1"/>
</dbReference>
<dbReference type="PRINTS" id="PR00382">
    <property type="entry name" value="LIPIDTRNSFER"/>
</dbReference>
<evidence type="ECO:0000313" key="4">
    <source>
        <dbReference type="EMBL" id="MQM20487.1"/>
    </source>
</evidence>
<dbReference type="EMBL" id="NMUH01009864">
    <property type="protein sequence ID" value="MQM20487.1"/>
    <property type="molecule type" value="Genomic_DNA"/>
</dbReference>
<comment type="caution">
    <text evidence="4">The sequence shown here is derived from an EMBL/GenBank/DDBJ whole genome shotgun (WGS) entry which is preliminary data.</text>
</comment>
<gene>
    <name evidence="4" type="ORF">Taro_053508</name>
</gene>
<dbReference type="GO" id="GO:0008289">
    <property type="term" value="F:lipid binding"/>
    <property type="evidence" value="ECO:0007669"/>
    <property type="project" value="UniProtKB-KW"/>
</dbReference>
<dbReference type="AlphaFoldDB" id="A0A843XNE8"/>
<sequence length="202" mass="20786">MASNGVRLVVATALMCLLVAPPCANAAITCEQVASAATSCLSYIRSGGSPSTPCCNGVRGLNSAARTTPDRQIACGCLKRLANVPGLNLALVAGLPSKCGVSIPYPISPSTDCSGSLRPQGFRAPPADPGLLVVDGAENKKVGRGSFGRGVSLPLSVRESSRYTALVSTTLVITYIRKRPPFVRCSPGPPDRGNCTLLFLVA</sequence>
<dbReference type="InterPro" id="IPR000528">
    <property type="entry name" value="Plant_nsLTP"/>
</dbReference>
<dbReference type="InterPro" id="IPR016140">
    <property type="entry name" value="Bifunc_inhib/LTP/seed_store"/>
</dbReference>
<name>A0A843XNE8_COLES</name>
<dbReference type="Proteomes" id="UP000652761">
    <property type="component" value="Unassembled WGS sequence"/>
</dbReference>
<dbReference type="SUPFAM" id="SSF47699">
    <property type="entry name" value="Bifunctional inhibitor/lipid-transfer protein/seed storage 2S albumin"/>
    <property type="match status" value="1"/>
</dbReference>
<dbReference type="PANTHER" id="PTHR33076">
    <property type="entry name" value="NON-SPECIFIC LIPID-TRANSFER PROTEIN 2-RELATED"/>
    <property type="match status" value="1"/>
</dbReference>
<dbReference type="InterPro" id="IPR036312">
    <property type="entry name" value="Bifun_inhib/LTP/seed_sf"/>
</dbReference>
<evidence type="ECO:0000256" key="2">
    <source>
        <dbReference type="SAM" id="SignalP"/>
    </source>
</evidence>
<protein>
    <recommendedName>
        <fullName evidence="1">Non-specific lipid-transfer protein</fullName>
    </recommendedName>
</protein>
<keyword evidence="2" id="KW-0732">Signal</keyword>
<dbReference type="SMART" id="SM00499">
    <property type="entry name" value="AAI"/>
    <property type="match status" value="1"/>
</dbReference>
<keyword evidence="1" id="KW-0813">Transport</keyword>
<comment type="function">
    <text evidence="1">Plant non-specific lipid-transfer proteins transfer phospholipids as well as galactolipids across membranes. May play a role in wax or cutin deposition in the cell walls of expanding epidermal cells and certain secretory tissues.</text>
</comment>
<comment type="similarity">
    <text evidence="1">Belongs to the plant LTP family.</text>
</comment>
<dbReference type="Gene3D" id="1.10.110.10">
    <property type="entry name" value="Plant lipid-transfer and hydrophobic proteins"/>
    <property type="match status" value="1"/>
</dbReference>
<proteinExistence type="inferred from homology"/>
<dbReference type="CDD" id="cd01960">
    <property type="entry name" value="nsLTP1"/>
    <property type="match status" value="1"/>
</dbReference>
<reference evidence="4" key="1">
    <citation type="submission" date="2017-07" db="EMBL/GenBank/DDBJ databases">
        <title>Taro Niue Genome Assembly and Annotation.</title>
        <authorList>
            <person name="Atibalentja N."/>
            <person name="Keating K."/>
            <person name="Fields C.J."/>
        </authorList>
    </citation>
    <scope>NUCLEOTIDE SEQUENCE</scope>
    <source>
        <strain evidence="4">Niue_2</strain>
        <tissue evidence="4">Leaf</tissue>
    </source>
</reference>
<feature type="domain" description="Bifunctional inhibitor/plant lipid transfer protein/seed storage helical" evidence="3">
    <location>
        <begin position="30"/>
        <end position="113"/>
    </location>
</feature>
<feature type="signal peptide" evidence="2">
    <location>
        <begin position="1"/>
        <end position="26"/>
    </location>
</feature>
<evidence type="ECO:0000256" key="1">
    <source>
        <dbReference type="RuleBase" id="RU000628"/>
    </source>
</evidence>
<evidence type="ECO:0000313" key="5">
    <source>
        <dbReference type="Proteomes" id="UP000652761"/>
    </source>
</evidence>
<feature type="chain" id="PRO_5032673312" description="Non-specific lipid-transfer protein" evidence="2">
    <location>
        <begin position="27"/>
        <end position="202"/>
    </location>
</feature>
<keyword evidence="1" id="KW-0446">Lipid-binding</keyword>
<dbReference type="OrthoDB" id="770678at2759"/>
<keyword evidence="5" id="KW-1185">Reference proteome</keyword>